<dbReference type="PANTHER" id="PTHR11709">
    <property type="entry name" value="MULTI-COPPER OXIDASE"/>
    <property type="match status" value="1"/>
</dbReference>
<dbReference type="InterPro" id="IPR045087">
    <property type="entry name" value="Cu-oxidase_fam"/>
</dbReference>
<accession>A0AA88V4V0</accession>
<evidence type="ECO:0000313" key="4">
    <source>
        <dbReference type="Proteomes" id="UP001188597"/>
    </source>
</evidence>
<dbReference type="Proteomes" id="UP001188597">
    <property type="component" value="Unassembled WGS sequence"/>
</dbReference>
<dbReference type="EMBL" id="JAVXUP010002716">
    <property type="protein sequence ID" value="KAK3001776.1"/>
    <property type="molecule type" value="Genomic_DNA"/>
</dbReference>
<keyword evidence="4" id="KW-1185">Reference proteome</keyword>
<evidence type="ECO:0000259" key="2">
    <source>
        <dbReference type="Pfam" id="PF07731"/>
    </source>
</evidence>
<organism evidence="3 4">
    <name type="scientific">Escallonia herrerae</name>
    <dbReference type="NCBI Taxonomy" id="1293975"/>
    <lineage>
        <taxon>Eukaryota</taxon>
        <taxon>Viridiplantae</taxon>
        <taxon>Streptophyta</taxon>
        <taxon>Embryophyta</taxon>
        <taxon>Tracheophyta</taxon>
        <taxon>Spermatophyta</taxon>
        <taxon>Magnoliopsida</taxon>
        <taxon>eudicotyledons</taxon>
        <taxon>Gunneridae</taxon>
        <taxon>Pentapetalae</taxon>
        <taxon>asterids</taxon>
        <taxon>campanulids</taxon>
        <taxon>Escalloniales</taxon>
        <taxon>Escalloniaceae</taxon>
        <taxon>Escallonia</taxon>
    </lineage>
</organism>
<dbReference type="GO" id="GO:0005507">
    <property type="term" value="F:copper ion binding"/>
    <property type="evidence" value="ECO:0007669"/>
    <property type="project" value="InterPro"/>
</dbReference>
<proteinExistence type="inferred from homology"/>
<dbReference type="AlphaFoldDB" id="A0AA88V4V0"/>
<dbReference type="InterPro" id="IPR008972">
    <property type="entry name" value="Cupredoxin"/>
</dbReference>
<evidence type="ECO:0000256" key="1">
    <source>
        <dbReference type="ARBA" id="ARBA00010609"/>
    </source>
</evidence>
<protein>
    <recommendedName>
        <fullName evidence="2">Plastocyanin-like domain-containing protein</fullName>
    </recommendedName>
</protein>
<gene>
    <name evidence="3" type="ORF">RJ639_020860</name>
</gene>
<comment type="caution">
    <text evidence="3">The sequence shown here is derived from an EMBL/GenBank/DDBJ whole genome shotgun (WGS) entry which is preliminary data.</text>
</comment>
<reference evidence="3" key="1">
    <citation type="submission" date="2022-12" db="EMBL/GenBank/DDBJ databases">
        <title>Draft genome assemblies for two species of Escallonia (Escalloniales).</title>
        <authorList>
            <person name="Chanderbali A."/>
            <person name="Dervinis C."/>
            <person name="Anghel I."/>
            <person name="Soltis D."/>
            <person name="Soltis P."/>
            <person name="Zapata F."/>
        </authorList>
    </citation>
    <scope>NUCLEOTIDE SEQUENCE</scope>
    <source>
        <strain evidence="3">UCBG64.0493</strain>
        <tissue evidence="3">Leaf</tissue>
    </source>
</reference>
<feature type="domain" description="Plastocyanin-like" evidence="2">
    <location>
        <begin position="19"/>
        <end position="131"/>
    </location>
</feature>
<sequence>MDILQAYYRRLKGVYDTDFPREPPYVFNYTADVVQDDYLTPEINGTKVLVLKHNSSVEIVFQGTNVLASAENHPMHLHGFNFYMVGSDFGNFDNETDPKSYNFVDPPEMNTVGIQKNGWAAIRFTADNPEVIKVKQHLCMFTLDGKRIDVFTLDNLPLDNKKLTSARNRAIPI</sequence>
<name>A0AA88V4V0_9ASTE</name>
<dbReference type="Gene3D" id="2.60.40.420">
    <property type="entry name" value="Cupredoxins - blue copper proteins"/>
    <property type="match status" value="1"/>
</dbReference>
<dbReference type="GO" id="GO:0016491">
    <property type="term" value="F:oxidoreductase activity"/>
    <property type="evidence" value="ECO:0007669"/>
    <property type="project" value="InterPro"/>
</dbReference>
<evidence type="ECO:0000313" key="3">
    <source>
        <dbReference type="EMBL" id="KAK3001776.1"/>
    </source>
</evidence>
<comment type="similarity">
    <text evidence="1">Belongs to the multicopper oxidase family.</text>
</comment>
<dbReference type="SUPFAM" id="SSF49503">
    <property type="entry name" value="Cupredoxins"/>
    <property type="match status" value="1"/>
</dbReference>
<dbReference type="Pfam" id="PF07731">
    <property type="entry name" value="Cu-oxidase_2"/>
    <property type="match status" value="1"/>
</dbReference>
<dbReference type="PANTHER" id="PTHR11709:SF410">
    <property type="entry name" value="LACCASE"/>
    <property type="match status" value="1"/>
</dbReference>
<dbReference type="InterPro" id="IPR011706">
    <property type="entry name" value="Cu-oxidase_C"/>
</dbReference>